<dbReference type="OrthoDB" id="9535093at2759"/>
<dbReference type="CTD" id="342900"/>
<sequence>MAEKPNSARRLRTQFSREQLGALKDTFEKTMYPNWFIIKELASSIHLDESIIKTWYKNQRVKRRKEDQAQRNLSLEDPQQVISVKGEEMPLPGTSGNTHPMSPSISDASYHELHKPSCVEQHEGTATAPRNSSCDFLPDDLQQITFRDSDPPWASTPYNMDQLIQLYVLPEDDDSSSLDQYLFPKCSS</sequence>
<comment type="subcellular location">
    <subcellularLocation>
        <location evidence="1 5 6">Nucleus</location>
    </subcellularLocation>
</comment>
<dbReference type="Proteomes" id="UP000248484">
    <property type="component" value="Chromosome 17"/>
</dbReference>
<organism evidence="8 9">
    <name type="scientific">Physeter macrocephalus</name>
    <name type="common">Sperm whale</name>
    <name type="synonym">Physeter catodon</name>
    <dbReference type="NCBI Taxonomy" id="9755"/>
    <lineage>
        <taxon>Eukaryota</taxon>
        <taxon>Metazoa</taxon>
        <taxon>Chordata</taxon>
        <taxon>Craniata</taxon>
        <taxon>Vertebrata</taxon>
        <taxon>Euteleostomi</taxon>
        <taxon>Mammalia</taxon>
        <taxon>Eutheria</taxon>
        <taxon>Laurasiatheria</taxon>
        <taxon>Artiodactyla</taxon>
        <taxon>Whippomorpha</taxon>
        <taxon>Cetacea</taxon>
        <taxon>Odontoceti</taxon>
        <taxon>Physeteridae</taxon>
        <taxon>Physeter</taxon>
    </lineage>
</organism>
<dbReference type="SMART" id="SM00389">
    <property type="entry name" value="HOX"/>
    <property type="match status" value="1"/>
</dbReference>
<proteinExistence type="predicted"/>
<keyword evidence="8" id="KW-1185">Reference proteome</keyword>
<dbReference type="STRING" id="9755.ENSPCTP00005011194"/>
<dbReference type="InterPro" id="IPR017970">
    <property type="entry name" value="Homeobox_CS"/>
</dbReference>
<dbReference type="CDD" id="cd00086">
    <property type="entry name" value="homeodomain"/>
    <property type="match status" value="1"/>
</dbReference>
<evidence type="ECO:0000256" key="3">
    <source>
        <dbReference type="ARBA" id="ARBA00023155"/>
    </source>
</evidence>
<dbReference type="PROSITE" id="PS00027">
    <property type="entry name" value="HOMEOBOX_1"/>
    <property type="match status" value="1"/>
</dbReference>
<dbReference type="GO" id="GO:0005634">
    <property type="term" value="C:nucleus"/>
    <property type="evidence" value="ECO:0007669"/>
    <property type="project" value="UniProtKB-SubCell"/>
</dbReference>
<dbReference type="GeneID" id="112067252"/>
<keyword evidence="4 5" id="KW-0539">Nucleus</keyword>
<dbReference type="SUPFAM" id="SSF46689">
    <property type="entry name" value="Homeodomain-like"/>
    <property type="match status" value="1"/>
</dbReference>
<keyword evidence="2 5" id="KW-0238">DNA-binding</keyword>
<dbReference type="InParanoid" id="A0A2Y9TFL3"/>
<evidence type="ECO:0000256" key="5">
    <source>
        <dbReference type="PROSITE-ProRule" id="PRU00108"/>
    </source>
</evidence>
<reference evidence="9" key="1">
    <citation type="submission" date="2025-08" db="UniProtKB">
        <authorList>
            <consortium name="RefSeq"/>
        </authorList>
    </citation>
    <scope>IDENTIFICATION</scope>
    <source>
        <tissue evidence="9">Muscle</tissue>
    </source>
</reference>
<dbReference type="KEGG" id="pcad:112067252"/>
<dbReference type="Gene3D" id="1.10.10.60">
    <property type="entry name" value="Homeodomain-like"/>
    <property type="match status" value="1"/>
</dbReference>
<dbReference type="InterPro" id="IPR001356">
    <property type="entry name" value="HD"/>
</dbReference>
<evidence type="ECO:0000256" key="4">
    <source>
        <dbReference type="ARBA" id="ARBA00023242"/>
    </source>
</evidence>
<evidence type="ECO:0000259" key="7">
    <source>
        <dbReference type="PROSITE" id="PS50071"/>
    </source>
</evidence>
<evidence type="ECO:0000256" key="1">
    <source>
        <dbReference type="ARBA" id="ARBA00004123"/>
    </source>
</evidence>
<feature type="DNA-binding region" description="Homeobox" evidence="5">
    <location>
        <begin position="8"/>
        <end position="67"/>
    </location>
</feature>
<name>A0A2Y9TFL3_PHYMC</name>
<protein>
    <submittedName>
        <fullName evidence="9">Paired-like homeodomain transcription factor LEUTX</fullName>
    </submittedName>
</protein>
<dbReference type="PROSITE" id="PS50071">
    <property type="entry name" value="HOMEOBOX_2"/>
    <property type="match status" value="1"/>
</dbReference>
<dbReference type="PANTHER" id="PTHR45793:SF18">
    <property type="entry name" value="PAIRED-LIKE HOMEODOMAIN TRANSCRIPTION FACTOR LEUTX"/>
    <property type="match status" value="1"/>
</dbReference>
<feature type="domain" description="Homeobox" evidence="7">
    <location>
        <begin position="6"/>
        <end position="66"/>
    </location>
</feature>
<dbReference type="InterPro" id="IPR009057">
    <property type="entry name" value="Homeodomain-like_sf"/>
</dbReference>
<evidence type="ECO:0000256" key="6">
    <source>
        <dbReference type="RuleBase" id="RU000682"/>
    </source>
</evidence>
<dbReference type="PANTHER" id="PTHR45793">
    <property type="entry name" value="HOMEOBOX PROTEIN"/>
    <property type="match status" value="1"/>
</dbReference>
<evidence type="ECO:0000256" key="2">
    <source>
        <dbReference type="ARBA" id="ARBA00023125"/>
    </source>
</evidence>
<dbReference type="AlphaFoldDB" id="A0A2Y9TFL3"/>
<dbReference type="GO" id="GO:0000981">
    <property type="term" value="F:DNA-binding transcription factor activity, RNA polymerase II-specific"/>
    <property type="evidence" value="ECO:0007669"/>
    <property type="project" value="InterPro"/>
</dbReference>
<dbReference type="Pfam" id="PF00046">
    <property type="entry name" value="Homeodomain"/>
    <property type="match status" value="1"/>
</dbReference>
<evidence type="ECO:0000313" key="8">
    <source>
        <dbReference type="Proteomes" id="UP000248484"/>
    </source>
</evidence>
<dbReference type="RefSeq" id="XP_023988337.2">
    <property type="nucleotide sequence ID" value="XM_024132569.2"/>
</dbReference>
<accession>A0A2Y9TFL3</accession>
<evidence type="ECO:0000313" key="9">
    <source>
        <dbReference type="RefSeq" id="XP_023988337.2"/>
    </source>
</evidence>
<gene>
    <name evidence="9" type="primary">LEUTX</name>
</gene>
<dbReference type="GO" id="GO:0000978">
    <property type="term" value="F:RNA polymerase II cis-regulatory region sequence-specific DNA binding"/>
    <property type="evidence" value="ECO:0007669"/>
    <property type="project" value="TreeGrafter"/>
</dbReference>
<keyword evidence="3 5" id="KW-0371">Homeobox</keyword>